<comment type="caution">
    <text evidence="2">The sequence shown here is derived from an EMBL/GenBank/DDBJ whole genome shotgun (WGS) entry which is preliminary data.</text>
</comment>
<evidence type="ECO:0000313" key="3">
    <source>
        <dbReference type="Proteomes" id="UP000254866"/>
    </source>
</evidence>
<proteinExistence type="predicted"/>
<reference evidence="2 3" key="1">
    <citation type="journal article" date="2018" name="IMA Fungus">
        <title>IMA Genome-F 9: Draft genome sequence of Annulohypoxylon stygium, Aspergillus mulundensis, Berkeleyomyces basicola (syn. Thielaviopsis basicola), Ceratocystis smalleyi, two Cercospora beticola strains, Coleophoma cylindrospora, Fusarium fracticaudum, Phialophora cf. hyalina, and Morchella septimelata.</title>
        <authorList>
            <person name="Wingfield B.D."/>
            <person name="Bills G.F."/>
            <person name="Dong Y."/>
            <person name="Huang W."/>
            <person name="Nel W.J."/>
            <person name="Swalarsk-Parry B.S."/>
            <person name="Vaghefi N."/>
            <person name="Wilken P.M."/>
            <person name="An Z."/>
            <person name="de Beer Z.W."/>
            <person name="De Vos L."/>
            <person name="Chen L."/>
            <person name="Duong T.A."/>
            <person name="Gao Y."/>
            <person name="Hammerbacher A."/>
            <person name="Kikkert J.R."/>
            <person name="Li Y."/>
            <person name="Li H."/>
            <person name="Li K."/>
            <person name="Li Q."/>
            <person name="Liu X."/>
            <person name="Ma X."/>
            <person name="Naidoo K."/>
            <person name="Pethybridge S.J."/>
            <person name="Sun J."/>
            <person name="Steenkamp E.T."/>
            <person name="van der Nest M.A."/>
            <person name="van Wyk S."/>
            <person name="Wingfield M.J."/>
            <person name="Xiong C."/>
            <person name="Yue Q."/>
            <person name="Zhang X."/>
        </authorList>
    </citation>
    <scope>NUCLEOTIDE SEQUENCE [LARGE SCALE GENOMIC DNA]</scope>
    <source>
        <strain evidence="2 3">BP 5553</strain>
    </source>
</reference>
<dbReference type="GeneID" id="43601268"/>
<protein>
    <recommendedName>
        <fullName evidence="1">F-box domain-containing protein</fullName>
    </recommendedName>
</protein>
<gene>
    <name evidence="2" type="ORF">BP5553_08419</name>
</gene>
<dbReference type="PROSITE" id="PS50181">
    <property type="entry name" value="FBOX"/>
    <property type="match status" value="1"/>
</dbReference>
<dbReference type="InterPro" id="IPR001810">
    <property type="entry name" value="F-box_dom"/>
</dbReference>
<dbReference type="EMBL" id="NPIC01000009">
    <property type="protein sequence ID" value="RDL32980.1"/>
    <property type="molecule type" value="Genomic_DNA"/>
</dbReference>
<organism evidence="2 3">
    <name type="scientific">Venustampulla echinocandica</name>
    <dbReference type="NCBI Taxonomy" id="2656787"/>
    <lineage>
        <taxon>Eukaryota</taxon>
        <taxon>Fungi</taxon>
        <taxon>Dikarya</taxon>
        <taxon>Ascomycota</taxon>
        <taxon>Pezizomycotina</taxon>
        <taxon>Leotiomycetes</taxon>
        <taxon>Helotiales</taxon>
        <taxon>Pleuroascaceae</taxon>
        <taxon>Venustampulla</taxon>
    </lineage>
</organism>
<dbReference type="Proteomes" id="UP000254866">
    <property type="component" value="Unassembled WGS sequence"/>
</dbReference>
<feature type="domain" description="F-box" evidence="1">
    <location>
        <begin position="1"/>
        <end position="45"/>
    </location>
</feature>
<evidence type="ECO:0000313" key="2">
    <source>
        <dbReference type="EMBL" id="RDL32980.1"/>
    </source>
</evidence>
<name>A0A370TEA2_9HELO</name>
<sequence>MDRLPQELIDRITSYLDDDALESTLTVSRKFNIATEIKSEIWERYSVDGSDIDMFLKLYNNHRFRYLTDLTFTTSFPPLEVPPWIQEVEDNGGDIDAPEWEETACRDTADDLRALDEGFTHQINSLFTTLKIIEDGIGKVHDFGRIDLKISTPTRDVDYWYCIHRRTVCWRIHLLSPETLPRLSTIRSLNFQHDDSDNTIVCISNATSFKVDPRVLLDMVVKLPNLEHLRSNLWEDGWEANKKCDGVKYATREWEGPRRDARNDFVKAFQTAVLPKSLKEVMLCFRGLFGMSWDIDQCQELPNLISPAPYDLFSSSLHILSHQLRKLQLHVMADETLFWPVNCGDNEPSWPNLESLNVMFHMATPKGGWYFHGPEGNGRAVEGFEVTEASYPPLGLNDMDRDWHRRPMNPGIWTVSDNRHFRVVPNEELLLPFLNAFAKAASHMPLLKDAVLWSPLEYSEGVSKDSDTFFDNQKGFSSFSGLKKSWGIAYVAPGAYAFDTVLKHVSKKRYSDYRRLWWMVGKWRPNFELHSLFQQIGRRASPEKLKEYWKDDLVGYRTLGVCDHSER</sequence>
<dbReference type="OrthoDB" id="3519428at2759"/>
<dbReference type="RefSeq" id="XP_031866473.1">
    <property type="nucleotide sequence ID" value="XM_032017042.1"/>
</dbReference>
<dbReference type="STRING" id="2656787.A0A370TEA2"/>
<dbReference type="AlphaFoldDB" id="A0A370TEA2"/>
<evidence type="ECO:0000259" key="1">
    <source>
        <dbReference type="PROSITE" id="PS50181"/>
    </source>
</evidence>
<accession>A0A370TEA2</accession>
<keyword evidence="3" id="KW-1185">Reference proteome</keyword>